<sequence length="153" mass="16718">MVWPAKARGEASIRHGNEGVILVKAYPHAIAADALRRIRFVIAMGKHADAAFACVAQAMGVQMPMELPAQGSDEVLFWQIGAPERPIWVKVSEPASVHRLQPGKHAFCDAGPIRSFARVLRDGVVRRAVSKLPVRGEVDADGPAKSRPTRRQR</sequence>
<reference evidence="1 2" key="1">
    <citation type="submission" date="2020-01" db="EMBL/GenBank/DDBJ databases">
        <title>Jiella pacifica sp. nov.</title>
        <authorList>
            <person name="Xue Z."/>
            <person name="Zhu S."/>
            <person name="Chen J."/>
            <person name="Yang J."/>
        </authorList>
    </citation>
    <scope>NUCLEOTIDE SEQUENCE [LARGE SCALE GENOMIC DNA]</scope>
    <source>
        <strain evidence="1 2">40Bstr34</strain>
    </source>
</reference>
<name>A0A6N9T2Q9_9HYPH</name>
<accession>A0A6N9T2Q9</accession>
<proteinExistence type="predicted"/>
<evidence type="ECO:0000313" key="2">
    <source>
        <dbReference type="Proteomes" id="UP000469011"/>
    </source>
</evidence>
<keyword evidence="2" id="KW-1185">Reference proteome</keyword>
<organism evidence="1 2">
    <name type="scientific">Jiella pacifica</name>
    <dbReference type="NCBI Taxonomy" id="2696469"/>
    <lineage>
        <taxon>Bacteria</taxon>
        <taxon>Pseudomonadati</taxon>
        <taxon>Pseudomonadota</taxon>
        <taxon>Alphaproteobacteria</taxon>
        <taxon>Hyphomicrobiales</taxon>
        <taxon>Aurantimonadaceae</taxon>
        <taxon>Jiella</taxon>
    </lineage>
</organism>
<dbReference type="EMBL" id="JAAAMG010000010">
    <property type="protein sequence ID" value="NDW05481.1"/>
    <property type="molecule type" value="Genomic_DNA"/>
</dbReference>
<comment type="caution">
    <text evidence="1">The sequence shown here is derived from an EMBL/GenBank/DDBJ whole genome shotgun (WGS) entry which is preliminary data.</text>
</comment>
<protein>
    <submittedName>
        <fullName evidence="1">Uncharacterized protein</fullName>
    </submittedName>
</protein>
<dbReference type="AlphaFoldDB" id="A0A6N9T2Q9"/>
<dbReference type="Proteomes" id="UP000469011">
    <property type="component" value="Unassembled WGS sequence"/>
</dbReference>
<gene>
    <name evidence="1" type="ORF">GTK09_13715</name>
</gene>
<evidence type="ECO:0000313" key="1">
    <source>
        <dbReference type="EMBL" id="NDW05481.1"/>
    </source>
</evidence>
<dbReference type="RefSeq" id="WP_163463734.1">
    <property type="nucleotide sequence ID" value="NZ_JAAAMG010000010.1"/>
</dbReference>